<evidence type="ECO:0000313" key="2">
    <source>
        <dbReference type="EMBL" id="ONK64621.1"/>
    </source>
</evidence>
<keyword evidence="1" id="KW-0732">Signal</keyword>
<dbReference type="AlphaFoldDB" id="A0A5P1EJ46"/>
<gene>
    <name evidence="2" type="ORF">A4U43_C07F28040</name>
</gene>
<feature type="chain" id="PRO_5024301839" evidence="1">
    <location>
        <begin position="17"/>
        <end position="73"/>
    </location>
</feature>
<dbReference type="PANTHER" id="PTHR34683:SF2">
    <property type="entry name" value="EXPRESSED PROTEIN"/>
    <property type="match status" value="1"/>
</dbReference>
<evidence type="ECO:0000313" key="3">
    <source>
        <dbReference type="Proteomes" id="UP000243459"/>
    </source>
</evidence>
<keyword evidence="3" id="KW-1185">Reference proteome</keyword>
<dbReference type="Gramene" id="ONK64621">
    <property type="protein sequence ID" value="ONK64621"/>
    <property type="gene ID" value="A4U43_C07F28040"/>
</dbReference>
<proteinExistence type="predicted"/>
<name>A0A5P1EJ46_ASPOF</name>
<dbReference type="PANTHER" id="PTHR34683">
    <property type="entry name" value="EXPRESSED PROTEIN-RELATED"/>
    <property type="match status" value="1"/>
</dbReference>
<dbReference type="Proteomes" id="UP000243459">
    <property type="component" value="Chromosome 7"/>
</dbReference>
<sequence>MKHFALVAAASAAVTASSSVALSAAADCSVSNKTNTHKGSISSGSIRGVQKKGIIFPRLDGLRFIETLVTAHR</sequence>
<feature type="signal peptide" evidence="1">
    <location>
        <begin position="1"/>
        <end position="16"/>
    </location>
</feature>
<accession>A0A5P1EJ46</accession>
<dbReference type="EMBL" id="CM007387">
    <property type="protein sequence ID" value="ONK64621.1"/>
    <property type="molecule type" value="Genomic_DNA"/>
</dbReference>
<protein>
    <submittedName>
        <fullName evidence="2">Uncharacterized protein</fullName>
    </submittedName>
</protein>
<evidence type="ECO:0000256" key="1">
    <source>
        <dbReference type="SAM" id="SignalP"/>
    </source>
</evidence>
<reference evidence="3" key="1">
    <citation type="journal article" date="2017" name="Nat. Commun.">
        <title>The asparagus genome sheds light on the origin and evolution of a young Y chromosome.</title>
        <authorList>
            <person name="Harkess A."/>
            <person name="Zhou J."/>
            <person name="Xu C."/>
            <person name="Bowers J.E."/>
            <person name="Van der Hulst R."/>
            <person name="Ayyampalayam S."/>
            <person name="Mercati F."/>
            <person name="Riccardi P."/>
            <person name="McKain M.R."/>
            <person name="Kakrana A."/>
            <person name="Tang H."/>
            <person name="Ray J."/>
            <person name="Groenendijk J."/>
            <person name="Arikit S."/>
            <person name="Mathioni S.M."/>
            <person name="Nakano M."/>
            <person name="Shan H."/>
            <person name="Telgmann-Rauber A."/>
            <person name="Kanno A."/>
            <person name="Yue Z."/>
            <person name="Chen H."/>
            <person name="Li W."/>
            <person name="Chen Y."/>
            <person name="Xu X."/>
            <person name="Zhang Y."/>
            <person name="Luo S."/>
            <person name="Chen H."/>
            <person name="Gao J."/>
            <person name="Mao Z."/>
            <person name="Pires J.C."/>
            <person name="Luo M."/>
            <person name="Kudrna D."/>
            <person name="Wing R.A."/>
            <person name="Meyers B.C."/>
            <person name="Yi K."/>
            <person name="Kong H."/>
            <person name="Lavrijsen P."/>
            <person name="Sunseri F."/>
            <person name="Falavigna A."/>
            <person name="Ye Y."/>
            <person name="Leebens-Mack J.H."/>
            <person name="Chen G."/>
        </authorList>
    </citation>
    <scope>NUCLEOTIDE SEQUENCE [LARGE SCALE GENOMIC DNA]</scope>
    <source>
        <strain evidence="3">cv. DH0086</strain>
    </source>
</reference>
<organism evidence="2 3">
    <name type="scientific">Asparagus officinalis</name>
    <name type="common">Garden asparagus</name>
    <dbReference type="NCBI Taxonomy" id="4686"/>
    <lineage>
        <taxon>Eukaryota</taxon>
        <taxon>Viridiplantae</taxon>
        <taxon>Streptophyta</taxon>
        <taxon>Embryophyta</taxon>
        <taxon>Tracheophyta</taxon>
        <taxon>Spermatophyta</taxon>
        <taxon>Magnoliopsida</taxon>
        <taxon>Liliopsida</taxon>
        <taxon>Asparagales</taxon>
        <taxon>Asparagaceae</taxon>
        <taxon>Asparagoideae</taxon>
        <taxon>Asparagus</taxon>
    </lineage>
</organism>